<keyword evidence="2" id="KW-1185">Reference proteome</keyword>
<dbReference type="Gene3D" id="2.40.128.20">
    <property type="match status" value="1"/>
</dbReference>
<name>A0A812MXN3_9DINO</name>
<reference evidence="1" key="1">
    <citation type="submission" date="2021-02" db="EMBL/GenBank/DDBJ databases">
        <authorList>
            <person name="Dougan E. K."/>
            <person name="Rhodes N."/>
            <person name="Thang M."/>
            <person name="Chan C."/>
        </authorList>
    </citation>
    <scope>NUCLEOTIDE SEQUENCE</scope>
</reference>
<dbReference type="OrthoDB" id="413035at2759"/>
<sequence>MTGSGTNGSGLWIFTRDQKRDEALVQKVRAIAAQKGFDLSVLNDVDQSACGSITQDTSCDFLQKRQGETRWGFGALARVICEILGSAQLDQQSPPPAMLPAVLASDFQVRVEPTEDLAKGELGIVATSKLVPGDILAWAPTSLLLSKPKAVELWGDVVEALSDQVALILLLIQERYVHGKDSKWYVYMRSLPQFDGDVSGPSFLWTEDELEWLQGSDGYGAAAAMYNTIVDEYVTLNESLFQEHSEKFPSSALGLQKHLADRDQGVENHRAGALQLTRFGNGIVAYAHKHYDVGEQVWVSYGGKSNAELLSQHLPFFRMVQGQIARIDAPKLSEPMLQGSEGCNKGLQQDMGGLTGLGGFRGP</sequence>
<dbReference type="InterPro" id="IPR046341">
    <property type="entry name" value="SET_dom_sf"/>
</dbReference>
<comment type="caution">
    <text evidence="1">The sequence shown here is derived from an EMBL/GenBank/DDBJ whole genome shotgun (WGS) entry which is preliminary data.</text>
</comment>
<dbReference type="GO" id="GO:0016279">
    <property type="term" value="F:protein-lysine N-methyltransferase activity"/>
    <property type="evidence" value="ECO:0007669"/>
    <property type="project" value="TreeGrafter"/>
</dbReference>
<dbReference type="PANTHER" id="PTHR13271">
    <property type="entry name" value="UNCHARACTERIZED PUTATIVE METHYLTRANSFERASE"/>
    <property type="match status" value="1"/>
</dbReference>
<dbReference type="SUPFAM" id="SSF82199">
    <property type="entry name" value="SET domain"/>
    <property type="match status" value="1"/>
</dbReference>
<dbReference type="InterPro" id="IPR012674">
    <property type="entry name" value="Calycin"/>
</dbReference>
<protein>
    <recommendedName>
        <fullName evidence="3">SET domain-containing protein</fullName>
    </recommendedName>
</protein>
<evidence type="ECO:0008006" key="3">
    <source>
        <dbReference type="Google" id="ProtNLM"/>
    </source>
</evidence>
<evidence type="ECO:0000313" key="1">
    <source>
        <dbReference type="EMBL" id="CAE7270952.1"/>
    </source>
</evidence>
<dbReference type="InterPro" id="IPR050600">
    <property type="entry name" value="SETD3_SETD6_MTase"/>
</dbReference>
<accession>A0A812MXN3</accession>
<evidence type="ECO:0000313" key="2">
    <source>
        <dbReference type="Proteomes" id="UP000601435"/>
    </source>
</evidence>
<dbReference type="Gene3D" id="3.90.1410.10">
    <property type="entry name" value="set domain protein methyltransferase, domain 1"/>
    <property type="match status" value="1"/>
</dbReference>
<dbReference type="EMBL" id="CAJNJA010011345">
    <property type="protein sequence ID" value="CAE7270952.1"/>
    <property type="molecule type" value="Genomic_DNA"/>
</dbReference>
<gene>
    <name evidence="1" type="ORF">SNEC2469_LOCUS6489</name>
</gene>
<proteinExistence type="predicted"/>
<dbReference type="Proteomes" id="UP000601435">
    <property type="component" value="Unassembled WGS sequence"/>
</dbReference>
<organism evidence="1 2">
    <name type="scientific">Symbiodinium necroappetens</name>
    <dbReference type="NCBI Taxonomy" id="1628268"/>
    <lineage>
        <taxon>Eukaryota</taxon>
        <taxon>Sar</taxon>
        <taxon>Alveolata</taxon>
        <taxon>Dinophyceae</taxon>
        <taxon>Suessiales</taxon>
        <taxon>Symbiodiniaceae</taxon>
        <taxon>Symbiodinium</taxon>
    </lineage>
</organism>
<dbReference type="AlphaFoldDB" id="A0A812MXN3"/>